<accession>A0ABR1DI13</accession>
<dbReference type="EMBL" id="JAVFWL010000004">
    <property type="protein sequence ID" value="KAK6750110.1"/>
    <property type="molecule type" value="Genomic_DNA"/>
</dbReference>
<organism evidence="2 3">
    <name type="scientific">Necator americanus</name>
    <name type="common">Human hookworm</name>
    <dbReference type="NCBI Taxonomy" id="51031"/>
    <lineage>
        <taxon>Eukaryota</taxon>
        <taxon>Metazoa</taxon>
        <taxon>Ecdysozoa</taxon>
        <taxon>Nematoda</taxon>
        <taxon>Chromadorea</taxon>
        <taxon>Rhabditida</taxon>
        <taxon>Rhabditina</taxon>
        <taxon>Rhabditomorpha</taxon>
        <taxon>Strongyloidea</taxon>
        <taxon>Ancylostomatidae</taxon>
        <taxon>Bunostominae</taxon>
        <taxon>Necator</taxon>
    </lineage>
</organism>
<keyword evidence="1" id="KW-1133">Transmembrane helix</keyword>
<name>A0ABR1DI13_NECAM</name>
<evidence type="ECO:0000313" key="3">
    <source>
        <dbReference type="Proteomes" id="UP001303046"/>
    </source>
</evidence>
<comment type="caution">
    <text evidence="2">The sequence shown here is derived from an EMBL/GenBank/DDBJ whole genome shotgun (WGS) entry which is preliminary data.</text>
</comment>
<keyword evidence="1" id="KW-0812">Transmembrane</keyword>
<protein>
    <submittedName>
        <fullName evidence="2">Uncharacterized protein</fullName>
    </submittedName>
</protein>
<evidence type="ECO:0000256" key="1">
    <source>
        <dbReference type="SAM" id="Phobius"/>
    </source>
</evidence>
<sequence>MYQVKHERSLIPAYAIDRLLTSLISTTAIRWLNRRLNKGLVLLIVVVLVCCLHTYRIANHDEFFIYTSRKCMFLKSKWLDGLDNERFFYRMWEAIPNIVNICSYGKLSQRIDTYYGKDGHEVKFLSNNINDPEHHCDIIFVTDDGDLTIPVEMKLNIVYWKPKTYQEMVQFRNTWLRILNDRYYWLRQVSRTKDTLNMFLLSISDGYCWQKYLTWTMPNLKRAALRSNYLILDFLLGCHRQSVLVESCTCMISNRTLVL</sequence>
<feature type="transmembrane region" description="Helical" evidence="1">
    <location>
        <begin position="40"/>
        <end position="58"/>
    </location>
</feature>
<keyword evidence="1" id="KW-0472">Membrane</keyword>
<dbReference type="Proteomes" id="UP001303046">
    <property type="component" value="Unassembled WGS sequence"/>
</dbReference>
<gene>
    <name evidence="2" type="primary">Necator_chrIV.g15524</name>
    <name evidence="2" type="ORF">RB195_002229</name>
</gene>
<reference evidence="2 3" key="1">
    <citation type="submission" date="2023-08" db="EMBL/GenBank/DDBJ databases">
        <title>A Necator americanus chromosomal reference genome.</title>
        <authorList>
            <person name="Ilik V."/>
            <person name="Petrzelkova K.J."/>
            <person name="Pardy F."/>
            <person name="Fuh T."/>
            <person name="Niatou-Singa F.S."/>
            <person name="Gouil Q."/>
            <person name="Baker L."/>
            <person name="Ritchie M.E."/>
            <person name="Jex A.R."/>
            <person name="Gazzola D."/>
            <person name="Li H."/>
            <person name="Toshio Fujiwara R."/>
            <person name="Zhan B."/>
            <person name="Aroian R.V."/>
            <person name="Pafco B."/>
            <person name="Schwarz E.M."/>
        </authorList>
    </citation>
    <scope>NUCLEOTIDE SEQUENCE [LARGE SCALE GENOMIC DNA]</scope>
    <source>
        <strain evidence="2 3">Aroian</strain>
        <tissue evidence="2">Whole animal</tissue>
    </source>
</reference>
<proteinExistence type="predicted"/>
<keyword evidence="3" id="KW-1185">Reference proteome</keyword>
<evidence type="ECO:0000313" key="2">
    <source>
        <dbReference type="EMBL" id="KAK6750110.1"/>
    </source>
</evidence>